<evidence type="ECO:0000256" key="1">
    <source>
        <dbReference type="SAM" id="Coils"/>
    </source>
</evidence>
<evidence type="ECO:0000313" key="2">
    <source>
        <dbReference type="EMBL" id="GAX75748.1"/>
    </source>
</evidence>
<keyword evidence="3" id="KW-1185">Reference proteome</keyword>
<gene>
    <name evidence="2" type="ORF">CEUSTIGMA_g3191.t1</name>
</gene>
<feature type="coiled-coil region" evidence="1">
    <location>
        <begin position="599"/>
        <end position="626"/>
    </location>
</feature>
<keyword evidence="1" id="KW-0175">Coiled coil</keyword>
<sequence length="944" mass="107153">MSTLPPLPYMSIHAPGALTFQETVESPRLPSHFSITPKASRTISLPTMLPSSLQKYRDELARVHNSPVGSRQWENPRKTLASIRDNVSLTIAAKARSQEMEQLHHREKLAAPHARPELWEPQQVKQRMLRVLNRDPLQSARLQNYQAHILSPLNSNSKSVQEMALPTNVQATVTNATHESSIFTAAAQNAVKPTFVPIRPQFEPALHTRLASLDRSQKPDPQNYMAKTHKAAFDLQISCGSVSREELLAADIFHENKGEIHEGTSGSEGSGTDGKYRAEEPKAQAADVSSLVVDNQKLAASSLNPLITQSPFAVSSAQSPCRASFLCSDGINNSSFLLQILEVQPCSNVSPGVAEGVTETGIHLMGSHQWSDEAVDRSRIVSGLREIPPLPVINCYSSDLGLMSESLKSQGLQHHEGLLESSLDVDKIVEAAGPREWEINSISYGKADIIREKLRDTRSVVIERNPAAFKEEIASQAEARQLELADKARQKYQSLSQHESQIRSDDPFMKAISKLQVERPYFMPPVYQKIRVQRARTEAVVVREEKKKWNVYQSIFADRQRDSDSHDVFDSKQARMSQFHVDWSHLSSKPRFQKMLGFYADVKGRSDKLQRQLEAIREEVSKYQNELRSIFQYYSMVTRPMQSSFIMNMGMNEWMVFCNENGIVDTQRGGTMTDFQNVFFAANFDAEKRDADSGEEEGVLRRFEFIESVIRSAFGKFISSGQVKDTREAISAFVQGVVFKQLPHLEDMLLDPNDFRQKRFYTEEMAEEVTKHKPFLMAIFKYYKAGHRTKYFQIEHWATLLEKTGLLVPKGVVERRDAKLLFGWSQMLVTDELKRRKRTTGLLFYDFVEALARLADWRSLPPVEALLHREDGVEHPLLECLRERKASGEQVVTDTLMPLSFRFNCLMHFLMECHQKDFGVKDLDECIAKMMKLSNMMGGGFERG</sequence>
<proteinExistence type="predicted"/>
<dbReference type="Proteomes" id="UP000232323">
    <property type="component" value="Unassembled WGS sequence"/>
</dbReference>
<protein>
    <submittedName>
        <fullName evidence="2">Uncharacterized protein</fullName>
    </submittedName>
</protein>
<accession>A0A250WY20</accession>
<dbReference type="OrthoDB" id="120976at2759"/>
<organism evidence="2 3">
    <name type="scientific">Chlamydomonas eustigma</name>
    <dbReference type="NCBI Taxonomy" id="1157962"/>
    <lineage>
        <taxon>Eukaryota</taxon>
        <taxon>Viridiplantae</taxon>
        <taxon>Chlorophyta</taxon>
        <taxon>core chlorophytes</taxon>
        <taxon>Chlorophyceae</taxon>
        <taxon>CS clade</taxon>
        <taxon>Chlamydomonadales</taxon>
        <taxon>Chlamydomonadaceae</taxon>
        <taxon>Chlamydomonas</taxon>
    </lineage>
</organism>
<dbReference type="EMBL" id="BEGY01000013">
    <property type="protein sequence ID" value="GAX75748.1"/>
    <property type="molecule type" value="Genomic_DNA"/>
</dbReference>
<name>A0A250WY20_9CHLO</name>
<dbReference type="AlphaFoldDB" id="A0A250WY20"/>
<evidence type="ECO:0000313" key="3">
    <source>
        <dbReference type="Proteomes" id="UP000232323"/>
    </source>
</evidence>
<dbReference type="STRING" id="1157962.A0A250WY20"/>
<comment type="caution">
    <text evidence="2">The sequence shown here is derived from an EMBL/GenBank/DDBJ whole genome shotgun (WGS) entry which is preliminary data.</text>
</comment>
<reference evidence="2 3" key="1">
    <citation type="submission" date="2017-08" db="EMBL/GenBank/DDBJ databases">
        <title>Acidophilic green algal genome provides insights into adaptation to an acidic environment.</title>
        <authorList>
            <person name="Hirooka S."/>
            <person name="Hirose Y."/>
            <person name="Kanesaki Y."/>
            <person name="Higuchi S."/>
            <person name="Fujiwara T."/>
            <person name="Onuma R."/>
            <person name="Era A."/>
            <person name="Ohbayashi R."/>
            <person name="Uzuka A."/>
            <person name="Nozaki H."/>
            <person name="Yoshikawa H."/>
            <person name="Miyagishima S.Y."/>
        </authorList>
    </citation>
    <scope>NUCLEOTIDE SEQUENCE [LARGE SCALE GENOMIC DNA]</scope>
    <source>
        <strain evidence="2 3">NIES-2499</strain>
    </source>
</reference>